<evidence type="ECO:0000313" key="1">
    <source>
        <dbReference type="EMBL" id="PRH42371.1"/>
    </source>
</evidence>
<comment type="caution">
    <text evidence="1">The sequence shown here is derived from an EMBL/GenBank/DDBJ whole genome shotgun (WGS) entry which is preliminary data.</text>
</comment>
<name>A0AA45BF35_BURVI</name>
<organism evidence="1 2">
    <name type="scientific">Burkholderia vietnamiensis</name>
    <dbReference type="NCBI Taxonomy" id="60552"/>
    <lineage>
        <taxon>Bacteria</taxon>
        <taxon>Pseudomonadati</taxon>
        <taxon>Pseudomonadota</taxon>
        <taxon>Betaproteobacteria</taxon>
        <taxon>Burkholderiales</taxon>
        <taxon>Burkholderiaceae</taxon>
        <taxon>Burkholderia</taxon>
        <taxon>Burkholderia cepacia complex</taxon>
    </lineage>
</organism>
<sequence length="110" mass="13025">MDRTATAERAIANVLRATDTMCGQRAKWLGLTQQIMDTDHFLFRTFRRQHFDRDGPFRFRLASVRMRIVAHYLKRGICLIMCFYLRQKLVVRNGFANFARKKAEVVDCHE</sequence>
<reference evidence="1 2" key="1">
    <citation type="submission" date="2018-03" db="EMBL/GenBank/DDBJ databases">
        <authorList>
            <person name="Nguyen K."/>
            <person name="Fouts D."/>
            <person name="Sutton G."/>
        </authorList>
    </citation>
    <scope>NUCLEOTIDE SEQUENCE [LARGE SCALE GENOMIC DNA]</scope>
    <source>
        <strain evidence="1 2">AU3578</strain>
    </source>
</reference>
<gene>
    <name evidence="1" type="ORF">C6T65_10595</name>
</gene>
<evidence type="ECO:0000313" key="2">
    <source>
        <dbReference type="Proteomes" id="UP000237632"/>
    </source>
</evidence>
<dbReference type="EMBL" id="PVHK01000073">
    <property type="protein sequence ID" value="PRH42371.1"/>
    <property type="molecule type" value="Genomic_DNA"/>
</dbReference>
<dbReference type="Proteomes" id="UP000237632">
    <property type="component" value="Unassembled WGS sequence"/>
</dbReference>
<accession>A0AA45BF35</accession>
<proteinExistence type="predicted"/>
<protein>
    <submittedName>
        <fullName evidence="1">Uncharacterized protein</fullName>
    </submittedName>
</protein>
<dbReference type="AlphaFoldDB" id="A0AA45BF35"/>